<evidence type="ECO:0000259" key="18">
    <source>
        <dbReference type="PROSITE" id="PS50853"/>
    </source>
</evidence>
<evidence type="ECO:0000256" key="6">
    <source>
        <dbReference type="ARBA" id="ARBA00022737"/>
    </source>
</evidence>
<feature type="domain" description="Tyrosine-protein phosphatase" evidence="16">
    <location>
        <begin position="925"/>
        <end position="1186"/>
    </location>
</feature>
<feature type="domain" description="Alpha-carbonic anhydrase" evidence="19">
    <location>
        <begin position="119"/>
        <end position="384"/>
    </location>
</feature>
<dbReference type="Pfam" id="PF00041">
    <property type="entry name" value="fn3"/>
    <property type="match status" value="1"/>
</dbReference>
<feature type="compositionally biased region" description="Polar residues" evidence="14">
    <location>
        <begin position="517"/>
        <end position="539"/>
    </location>
</feature>
<dbReference type="PANTHER" id="PTHR19134:SF461">
    <property type="entry name" value="RECEPTOR-TYPE TYROSINE-PROTEIN PHOSPHATASE ZETA"/>
    <property type="match status" value="1"/>
</dbReference>
<dbReference type="InterPro" id="IPR036398">
    <property type="entry name" value="CA_dom_sf"/>
</dbReference>
<comment type="subcellular location">
    <subcellularLocation>
        <location evidence="1">Membrane</location>
        <topology evidence="1">Single-pass type I membrane protein</topology>
    </subcellularLocation>
</comment>
<dbReference type="InterPro" id="IPR050348">
    <property type="entry name" value="Protein-Tyr_Phosphatase"/>
</dbReference>
<feature type="region of interest" description="Disordered" evidence="14">
    <location>
        <begin position="493"/>
        <end position="539"/>
    </location>
</feature>
<evidence type="ECO:0000256" key="9">
    <source>
        <dbReference type="ARBA" id="ARBA00022989"/>
    </source>
</evidence>
<dbReference type="InterPro" id="IPR001148">
    <property type="entry name" value="CA_dom"/>
</dbReference>
<evidence type="ECO:0000256" key="3">
    <source>
        <dbReference type="ARBA" id="ARBA00013064"/>
    </source>
</evidence>
<evidence type="ECO:0000259" key="16">
    <source>
        <dbReference type="PROSITE" id="PS50055"/>
    </source>
</evidence>
<keyword evidence="6" id="KW-0677">Repeat</keyword>
<dbReference type="PROSITE" id="PS50056">
    <property type="entry name" value="TYR_PHOSPHATASE_2"/>
    <property type="match status" value="2"/>
</dbReference>
<evidence type="ECO:0000256" key="14">
    <source>
        <dbReference type="SAM" id="MobiDB-lite"/>
    </source>
</evidence>
<dbReference type="FunFam" id="3.90.190.10:FF:000013">
    <property type="entry name" value="receptor-type tyrosine-protein phosphatase zeta isoform X1"/>
    <property type="match status" value="1"/>
</dbReference>
<keyword evidence="9 15" id="KW-1133">Transmembrane helix</keyword>
<keyword evidence="12" id="KW-0325">Glycoprotein</keyword>
<dbReference type="SUPFAM" id="SSF51069">
    <property type="entry name" value="Carbonic anhydrase"/>
    <property type="match status" value="1"/>
</dbReference>
<keyword evidence="11" id="KW-1015">Disulfide bond</keyword>
<dbReference type="InterPro" id="IPR003961">
    <property type="entry name" value="FN3_dom"/>
</dbReference>
<dbReference type="InterPro" id="IPR000242">
    <property type="entry name" value="PTP_cat"/>
</dbReference>
<evidence type="ECO:0000256" key="7">
    <source>
        <dbReference type="ARBA" id="ARBA00022801"/>
    </source>
</evidence>
<dbReference type="Gene3D" id="3.10.200.10">
    <property type="entry name" value="Alpha carbonic anhydrase"/>
    <property type="match status" value="1"/>
</dbReference>
<sequence>MHAVSTFFFSVFELKLKMRLISGTSHLIIAQLCLICLIGLVALAVGEAVEEVTATGGNVCCQGVSNGMSYERMVRPSPRSHSLCNGLGEQGRLRQGRPYYMKDLAAAYLRGQRKFAEDIDWSYAGALNKQLWAKKFPVCGNAKQSPIDIHEDFTQVRMQYQDLQFEDWDRPTLDSTTITNNGKTVEIGLNSPYYISGGGLRSRFKVGRITFHWGRCNATLDGSEHSLSGNTFPLEMQIYCYDEEEFESVDDAISHGGKITALAVLFEGSIEDNQDYAGIIEGVNSVSRFGKSSSLEPFSPLALLPQSTKKYFVYNGSLTTPPCTENVEWIVFKNTVAISETQLEVFCEVMTIQQEGYVMLTDYLQNNFRDQQQQFMGRVFSSYTGTEDISAPMCSSEPQNVQADPQNYTVIVVTWERPRVVYETTIERYSVTYQRLQGKDPPKRKYLTDGDQDVGAIIHNLLANSSYVVQVVALCNNGLTGKMSDQVIVDMPLEDPVNEPDPFNDASESEEYIELTSEPSSPKSRVTPQSLAGQTSSISITPATDQPGFLFPVVKTTTVTVKRKVTEESSLSWSPDQKKTGSDVKRPRVRLIPEEGGELPHSNMVVTDVYNEYVLNISSIKSTPVPGRLRPKHQTEVNTITTPPSNASTVASTTGSYMSASMKIISQTTQPLFNATTLSYQTSHDISKVHESSALFSHEGSGQLLSFDEQRDVSGSAIFLEELDREWDLNQKHSGLKKDLQTDVSSEDENREGLPSTFFDSEGKSVTTKEPENQTLLSWVTWSPEWEAGSGQGGSGALENDDLPIQIIIPELTVRQSEDQNTEASNSSPESRVGMVGGTEKDTRTVVPLAVVSTLTILCLLVLVGILIYWRRCFQTAQFYVEDNISPRAISAPSTPQLLPAEDNEALTVDEFVNHIADLHSNHTFSKEFEEIQGCTTDIGITTDISNHPENKSKNRYINILAYDHSRVKLSQNTDGRTGDYINANFVDGYNQPKAYIAAQGPLKTSVEDFWRMIWEQNVGVIVMITNLVEKGRRKCDQYWPVENQEDYGCFLVALKSTQKLAYYTQRTFTLRNVNIKKGSQKRTVIQFHYTQWPDMGVPEYTLPVLAFVKASSQARTADMGPVVVHCSAGVGRTGTYIVIDSMLKQIKEEGTVNIMGFLKHIRTQRNYLVQTEDQYIFIHDVLVEAIKSKETLVSSSHIHNYVSDLLTPGHTGHTCLEKQFKMVSETSVKPSEYTAALKECNMLKNRKSSLMPVERSGVSLSSSSGDSSDYINASYVLGYRQNHEFIITQNPLPNTTQDFWRMIWDQNAQMVVSLQDTQDLTREEELVCWPTKDQPISCETFNVTFKSKDKVCLSNEESVVVQDFILEALKDDYVLEVRQYQTPRWPNPDSPISNSFELVNIIREENSRREGPIVIHNGCGGSSAGVLCALTTLVNQLEEQNCVDVYQTARMINLMRPGIFTDIEQYQLLYKSILSLVSTREDEKALHYSENNGMASANASEILQSLM</sequence>
<dbReference type="PROSITE" id="PS51144">
    <property type="entry name" value="ALPHA_CA_2"/>
    <property type="match status" value="1"/>
</dbReference>
<comment type="caution">
    <text evidence="20">The sequence shown here is derived from an EMBL/GenBank/DDBJ whole genome shotgun (WGS) entry which is preliminary data.</text>
</comment>
<organism evidence="20 21">
    <name type="scientific">Triplophysa tibetana</name>
    <dbReference type="NCBI Taxonomy" id="1572043"/>
    <lineage>
        <taxon>Eukaryota</taxon>
        <taxon>Metazoa</taxon>
        <taxon>Chordata</taxon>
        <taxon>Craniata</taxon>
        <taxon>Vertebrata</taxon>
        <taxon>Euteleostomi</taxon>
        <taxon>Actinopterygii</taxon>
        <taxon>Neopterygii</taxon>
        <taxon>Teleostei</taxon>
        <taxon>Ostariophysi</taxon>
        <taxon>Cypriniformes</taxon>
        <taxon>Nemacheilidae</taxon>
        <taxon>Triplophysa</taxon>
    </lineage>
</organism>
<dbReference type="Pfam" id="PF00102">
    <property type="entry name" value="Y_phosphatase"/>
    <property type="match status" value="2"/>
</dbReference>
<dbReference type="Gene3D" id="2.60.40.10">
    <property type="entry name" value="Immunoglobulins"/>
    <property type="match status" value="1"/>
</dbReference>
<feature type="domain" description="Fibronectin type-III" evidence="18">
    <location>
        <begin position="397"/>
        <end position="494"/>
    </location>
</feature>
<dbReference type="GO" id="GO:0016020">
    <property type="term" value="C:membrane"/>
    <property type="evidence" value="ECO:0007669"/>
    <property type="project" value="UniProtKB-SubCell"/>
</dbReference>
<evidence type="ECO:0000313" key="20">
    <source>
        <dbReference type="EMBL" id="KAA0720750.1"/>
    </source>
</evidence>
<dbReference type="FunFam" id="2.60.40.10:FF:000313">
    <property type="entry name" value="Receptor-type tyrosine-protein phosphatase zeta"/>
    <property type="match status" value="1"/>
</dbReference>
<dbReference type="InterPro" id="IPR013783">
    <property type="entry name" value="Ig-like_fold"/>
</dbReference>
<dbReference type="EC" id="3.1.3.48" evidence="3"/>
<dbReference type="Proteomes" id="UP000324632">
    <property type="component" value="Chromosome 5"/>
</dbReference>
<evidence type="ECO:0000256" key="10">
    <source>
        <dbReference type="ARBA" id="ARBA00023136"/>
    </source>
</evidence>
<evidence type="ECO:0000259" key="19">
    <source>
        <dbReference type="PROSITE" id="PS51144"/>
    </source>
</evidence>
<dbReference type="InterPro" id="IPR000387">
    <property type="entry name" value="Tyr_Pase_dom"/>
</dbReference>
<dbReference type="InterPro" id="IPR036116">
    <property type="entry name" value="FN3_sf"/>
</dbReference>
<dbReference type="InterPro" id="IPR003595">
    <property type="entry name" value="Tyr_Pase_cat"/>
</dbReference>
<feature type="domain" description="Tyrosine specific protein phosphatases" evidence="17">
    <location>
        <begin position="1394"/>
        <end position="1468"/>
    </location>
</feature>
<dbReference type="Gene3D" id="3.90.190.10">
    <property type="entry name" value="Protein tyrosine phosphatase superfamily"/>
    <property type="match status" value="2"/>
</dbReference>
<dbReference type="PRINTS" id="PR00700">
    <property type="entry name" value="PRTYPHPHTASE"/>
</dbReference>
<dbReference type="SUPFAM" id="SSF49265">
    <property type="entry name" value="Fibronectin type III"/>
    <property type="match status" value="1"/>
</dbReference>
<dbReference type="Pfam" id="PF00194">
    <property type="entry name" value="Carb_anhydrase"/>
    <property type="match status" value="1"/>
</dbReference>
<proteinExistence type="inferred from homology"/>
<evidence type="ECO:0000256" key="8">
    <source>
        <dbReference type="ARBA" id="ARBA00022912"/>
    </source>
</evidence>
<keyword evidence="20" id="KW-0675">Receptor</keyword>
<evidence type="ECO:0000256" key="11">
    <source>
        <dbReference type="ARBA" id="ARBA00023157"/>
    </source>
</evidence>
<dbReference type="PROSITE" id="PS50853">
    <property type="entry name" value="FN3"/>
    <property type="match status" value="1"/>
</dbReference>
<dbReference type="InterPro" id="IPR029021">
    <property type="entry name" value="Prot-tyrosine_phosphatase-like"/>
</dbReference>
<dbReference type="SMART" id="SM00060">
    <property type="entry name" value="FN3"/>
    <property type="match status" value="1"/>
</dbReference>
<dbReference type="SMART" id="SM01057">
    <property type="entry name" value="Carb_anhydrase"/>
    <property type="match status" value="1"/>
</dbReference>
<evidence type="ECO:0000256" key="2">
    <source>
        <dbReference type="ARBA" id="ARBA00006246"/>
    </source>
</evidence>
<name>A0A5A9PFB7_9TELE</name>
<keyword evidence="7" id="KW-0378">Hydrolase</keyword>
<keyword evidence="4 15" id="KW-0812">Transmembrane</keyword>
<feature type="domain" description="Tyrosine-protein phosphatase" evidence="16">
    <location>
        <begin position="1217"/>
        <end position="1477"/>
    </location>
</feature>
<feature type="region of interest" description="Disordered" evidence="14">
    <location>
        <begin position="736"/>
        <end position="767"/>
    </location>
</feature>
<feature type="region of interest" description="Disordered" evidence="14">
    <location>
        <begin position="816"/>
        <end position="837"/>
    </location>
</feature>
<dbReference type="PANTHER" id="PTHR19134">
    <property type="entry name" value="RECEPTOR-TYPE TYROSINE-PROTEIN PHOSPHATASE"/>
    <property type="match status" value="1"/>
</dbReference>
<evidence type="ECO:0000259" key="17">
    <source>
        <dbReference type="PROSITE" id="PS50056"/>
    </source>
</evidence>
<dbReference type="SMART" id="SM00404">
    <property type="entry name" value="PTPc_motif"/>
    <property type="match status" value="2"/>
</dbReference>
<dbReference type="FunFam" id="3.90.190.10:FF:000068">
    <property type="entry name" value="receptor-type tyrosine-protein phosphatase zeta"/>
    <property type="match status" value="1"/>
</dbReference>
<keyword evidence="5" id="KW-0732">Signal</keyword>
<dbReference type="SMART" id="SM00194">
    <property type="entry name" value="PTPc"/>
    <property type="match status" value="2"/>
</dbReference>
<protein>
    <recommendedName>
        <fullName evidence="3">protein-tyrosine-phosphatase</fullName>
        <ecNumber evidence="3">3.1.3.48</ecNumber>
    </recommendedName>
</protein>
<dbReference type="PROSITE" id="PS50055">
    <property type="entry name" value="TYR_PHOSPHATASE_PTP"/>
    <property type="match status" value="2"/>
</dbReference>
<comment type="similarity">
    <text evidence="2">Belongs to the protein-tyrosine phosphatase family. Receptor class 5 subfamily.</text>
</comment>
<dbReference type="InterPro" id="IPR016130">
    <property type="entry name" value="Tyr_Pase_AS"/>
</dbReference>
<evidence type="ECO:0000256" key="13">
    <source>
        <dbReference type="ARBA" id="ARBA00051722"/>
    </source>
</evidence>
<keyword evidence="10 15" id="KW-0472">Membrane</keyword>
<dbReference type="SUPFAM" id="SSF52799">
    <property type="entry name" value="(Phosphotyrosine protein) phosphatases II"/>
    <property type="match status" value="2"/>
</dbReference>
<accession>A0A5A9PFB7</accession>
<reference evidence="20 21" key="1">
    <citation type="journal article" date="2019" name="Mol. Ecol. Resour.">
        <title>Chromosome-level genome assembly of Triplophysa tibetana, a fish adapted to the harsh high-altitude environment of the Tibetan Plateau.</title>
        <authorList>
            <person name="Yang X."/>
            <person name="Liu H."/>
            <person name="Ma Z."/>
            <person name="Zou Y."/>
            <person name="Zou M."/>
            <person name="Mao Y."/>
            <person name="Li X."/>
            <person name="Wang H."/>
            <person name="Chen T."/>
            <person name="Wang W."/>
            <person name="Yang R."/>
        </authorList>
    </citation>
    <scope>NUCLEOTIDE SEQUENCE [LARGE SCALE GENOMIC DNA]</scope>
    <source>
        <strain evidence="20">TTIB1903HZAU</strain>
        <tissue evidence="20">Muscle</tissue>
    </source>
</reference>
<dbReference type="EMBL" id="SOYY01000005">
    <property type="protein sequence ID" value="KAA0720750.1"/>
    <property type="molecule type" value="Genomic_DNA"/>
</dbReference>
<keyword evidence="8" id="KW-0904">Protein phosphatase</keyword>
<feature type="transmembrane region" description="Helical" evidence="15">
    <location>
        <begin position="849"/>
        <end position="870"/>
    </location>
</feature>
<dbReference type="CDD" id="cd00063">
    <property type="entry name" value="FN3"/>
    <property type="match status" value="1"/>
</dbReference>
<evidence type="ECO:0000256" key="1">
    <source>
        <dbReference type="ARBA" id="ARBA00004479"/>
    </source>
</evidence>
<dbReference type="GO" id="GO:0004725">
    <property type="term" value="F:protein tyrosine phosphatase activity"/>
    <property type="evidence" value="ECO:0007669"/>
    <property type="project" value="UniProtKB-EC"/>
</dbReference>
<evidence type="ECO:0000256" key="15">
    <source>
        <dbReference type="SAM" id="Phobius"/>
    </source>
</evidence>
<gene>
    <name evidence="20" type="ORF">E1301_Tti011497</name>
</gene>
<evidence type="ECO:0000256" key="5">
    <source>
        <dbReference type="ARBA" id="ARBA00022729"/>
    </source>
</evidence>
<dbReference type="PROSITE" id="PS00383">
    <property type="entry name" value="TYR_PHOSPHATASE_1"/>
    <property type="match status" value="1"/>
</dbReference>
<comment type="catalytic activity">
    <reaction evidence="13">
        <text>O-phospho-L-tyrosyl-[protein] + H2O = L-tyrosyl-[protein] + phosphate</text>
        <dbReference type="Rhea" id="RHEA:10684"/>
        <dbReference type="Rhea" id="RHEA-COMP:10136"/>
        <dbReference type="Rhea" id="RHEA-COMP:20101"/>
        <dbReference type="ChEBI" id="CHEBI:15377"/>
        <dbReference type="ChEBI" id="CHEBI:43474"/>
        <dbReference type="ChEBI" id="CHEBI:46858"/>
        <dbReference type="ChEBI" id="CHEBI:61978"/>
        <dbReference type="EC" id="3.1.3.48"/>
    </reaction>
</comment>
<evidence type="ECO:0000313" key="21">
    <source>
        <dbReference type="Proteomes" id="UP000324632"/>
    </source>
</evidence>
<dbReference type="CDD" id="cd03122">
    <property type="entry name" value="alpha_CARP_receptor_like"/>
    <property type="match status" value="1"/>
</dbReference>
<feature type="domain" description="Tyrosine specific protein phosphatases" evidence="17">
    <location>
        <begin position="1103"/>
        <end position="1177"/>
    </location>
</feature>
<evidence type="ECO:0000256" key="12">
    <source>
        <dbReference type="ARBA" id="ARBA00023180"/>
    </source>
</evidence>
<evidence type="ECO:0000256" key="4">
    <source>
        <dbReference type="ARBA" id="ARBA00022692"/>
    </source>
</evidence>
<keyword evidence="21" id="KW-1185">Reference proteome</keyword>
<dbReference type="InterPro" id="IPR041887">
    <property type="entry name" value="Alpha_CARP_receptor-type"/>
</dbReference>